<dbReference type="RefSeq" id="WP_111436402.1">
    <property type="nucleotide sequence ID" value="NZ_JACIGG010000038.1"/>
</dbReference>
<evidence type="ECO:0000256" key="6">
    <source>
        <dbReference type="ARBA" id="ARBA00012180"/>
    </source>
</evidence>
<proteinExistence type="inferred from homology"/>
<evidence type="ECO:0000256" key="8">
    <source>
        <dbReference type="ARBA" id="ARBA00022490"/>
    </source>
</evidence>
<evidence type="ECO:0000256" key="12">
    <source>
        <dbReference type="ARBA" id="ARBA00022801"/>
    </source>
</evidence>
<dbReference type="GO" id="GO:0032299">
    <property type="term" value="C:ribonuclease H2 complex"/>
    <property type="evidence" value="ECO:0007669"/>
    <property type="project" value="TreeGrafter"/>
</dbReference>
<name>A0A327JHT9_9HYPH</name>
<comment type="similarity">
    <text evidence="5 14 16">Belongs to the RNase HII family.</text>
</comment>
<evidence type="ECO:0000313" key="19">
    <source>
        <dbReference type="EMBL" id="RAI24783.1"/>
    </source>
</evidence>
<dbReference type="CDD" id="cd07182">
    <property type="entry name" value="RNase_HII_bacteria_HII_like"/>
    <property type="match status" value="1"/>
</dbReference>
<evidence type="ECO:0000256" key="1">
    <source>
        <dbReference type="ARBA" id="ARBA00000077"/>
    </source>
</evidence>
<keyword evidence="12 14" id="KW-0378">Hydrolase</keyword>
<dbReference type="PROSITE" id="PS51975">
    <property type="entry name" value="RNASE_H_2"/>
    <property type="match status" value="1"/>
</dbReference>
<dbReference type="InterPro" id="IPR022898">
    <property type="entry name" value="RNase_HII"/>
</dbReference>
<dbReference type="EMBL" id="NPEV01000067">
    <property type="protein sequence ID" value="RAI24783.1"/>
    <property type="molecule type" value="Genomic_DNA"/>
</dbReference>
<dbReference type="GO" id="GO:0004523">
    <property type="term" value="F:RNA-DNA hybrid ribonuclease activity"/>
    <property type="evidence" value="ECO:0007669"/>
    <property type="project" value="UniProtKB-UniRule"/>
</dbReference>
<keyword evidence="10 14" id="KW-0479">Metal-binding</keyword>
<evidence type="ECO:0000256" key="16">
    <source>
        <dbReference type="RuleBase" id="RU003515"/>
    </source>
</evidence>
<evidence type="ECO:0000259" key="18">
    <source>
        <dbReference type="PROSITE" id="PS51975"/>
    </source>
</evidence>
<comment type="cofactor">
    <cofactor evidence="14 15">
        <name>Mn(2+)</name>
        <dbReference type="ChEBI" id="CHEBI:29035"/>
    </cofactor>
    <cofactor evidence="14 15">
        <name>Mg(2+)</name>
        <dbReference type="ChEBI" id="CHEBI:18420"/>
    </cofactor>
    <text evidence="14 15">Manganese or magnesium. Binds 1 divalent metal ion per monomer in the absence of substrate. May bind a second metal ion after substrate binding.</text>
</comment>
<evidence type="ECO:0000256" key="9">
    <source>
        <dbReference type="ARBA" id="ARBA00022722"/>
    </source>
</evidence>
<evidence type="ECO:0000256" key="15">
    <source>
        <dbReference type="PROSITE-ProRule" id="PRU01319"/>
    </source>
</evidence>
<gene>
    <name evidence="14" type="primary">rnhB</name>
    <name evidence="19" type="ORF">CH339_21080</name>
</gene>
<evidence type="ECO:0000256" key="11">
    <source>
        <dbReference type="ARBA" id="ARBA00022759"/>
    </source>
</evidence>
<organism evidence="19 20">
    <name type="scientific">Rhodobium orientis</name>
    <dbReference type="NCBI Taxonomy" id="34017"/>
    <lineage>
        <taxon>Bacteria</taxon>
        <taxon>Pseudomonadati</taxon>
        <taxon>Pseudomonadota</taxon>
        <taxon>Alphaproteobacteria</taxon>
        <taxon>Hyphomicrobiales</taxon>
        <taxon>Rhodobiaceae</taxon>
        <taxon>Rhodobium</taxon>
    </lineage>
</organism>
<dbReference type="Proteomes" id="UP000249299">
    <property type="component" value="Unassembled WGS sequence"/>
</dbReference>
<comment type="function">
    <text evidence="3 14 16">Endonuclease that specifically degrades the RNA of RNA-DNA hybrids.</text>
</comment>
<dbReference type="EC" id="3.1.26.4" evidence="6 14"/>
<dbReference type="InterPro" id="IPR036397">
    <property type="entry name" value="RNaseH_sf"/>
</dbReference>
<keyword evidence="13 14" id="KW-0464">Manganese</keyword>
<evidence type="ECO:0000256" key="7">
    <source>
        <dbReference type="ARBA" id="ARBA00019179"/>
    </source>
</evidence>
<dbReference type="PANTHER" id="PTHR10954">
    <property type="entry name" value="RIBONUCLEASE H2 SUBUNIT A"/>
    <property type="match status" value="1"/>
</dbReference>
<keyword evidence="20" id="KW-1185">Reference proteome</keyword>
<dbReference type="InterPro" id="IPR024567">
    <property type="entry name" value="RNase_HII/HIII_dom"/>
</dbReference>
<comment type="cofactor">
    <cofactor evidence="2">
        <name>Mg(2+)</name>
        <dbReference type="ChEBI" id="CHEBI:18420"/>
    </cofactor>
</comment>
<dbReference type="PANTHER" id="PTHR10954:SF18">
    <property type="entry name" value="RIBONUCLEASE HII"/>
    <property type="match status" value="1"/>
</dbReference>
<comment type="subcellular location">
    <subcellularLocation>
        <location evidence="4 14">Cytoplasm</location>
    </subcellularLocation>
</comment>
<dbReference type="GO" id="GO:0030145">
    <property type="term" value="F:manganese ion binding"/>
    <property type="evidence" value="ECO:0007669"/>
    <property type="project" value="UniProtKB-UniRule"/>
</dbReference>
<feature type="region of interest" description="Disordered" evidence="17">
    <location>
        <begin position="215"/>
        <end position="236"/>
    </location>
</feature>
<dbReference type="NCBIfam" id="NF000595">
    <property type="entry name" value="PRK00015.1-3"/>
    <property type="match status" value="1"/>
</dbReference>
<keyword evidence="8 14" id="KW-0963">Cytoplasm</keyword>
<feature type="binding site" evidence="14 15">
    <location>
        <position position="35"/>
    </location>
    <ligand>
        <name>a divalent metal cation</name>
        <dbReference type="ChEBI" id="CHEBI:60240"/>
    </ligand>
</feature>
<evidence type="ECO:0000256" key="2">
    <source>
        <dbReference type="ARBA" id="ARBA00001946"/>
    </source>
</evidence>
<evidence type="ECO:0000256" key="14">
    <source>
        <dbReference type="HAMAP-Rule" id="MF_00052"/>
    </source>
</evidence>
<dbReference type="HAMAP" id="MF_00052_B">
    <property type="entry name" value="RNase_HII_B"/>
    <property type="match status" value="1"/>
</dbReference>
<dbReference type="InterPro" id="IPR012337">
    <property type="entry name" value="RNaseH-like_sf"/>
</dbReference>
<evidence type="ECO:0000256" key="5">
    <source>
        <dbReference type="ARBA" id="ARBA00007383"/>
    </source>
</evidence>
<dbReference type="GO" id="GO:0005737">
    <property type="term" value="C:cytoplasm"/>
    <property type="evidence" value="ECO:0007669"/>
    <property type="project" value="UniProtKB-SubCell"/>
</dbReference>
<evidence type="ECO:0000256" key="3">
    <source>
        <dbReference type="ARBA" id="ARBA00004065"/>
    </source>
</evidence>
<protein>
    <recommendedName>
        <fullName evidence="7 14">Ribonuclease HII</fullName>
        <shortName evidence="14">RNase HII</shortName>
        <ecNumber evidence="6 14">3.1.26.4</ecNumber>
    </recommendedName>
</protein>
<feature type="domain" description="RNase H type-2" evidence="18">
    <location>
        <begin position="29"/>
        <end position="218"/>
    </location>
</feature>
<feature type="compositionally biased region" description="Basic and acidic residues" evidence="17">
    <location>
        <begin position="215"/>
        <end position="225"/>
    </location>
</feature>
<comment type="caution">
    <text evidence="19">The sequence shown here is derived from an EMBL/GenBank/DDBJ whole genome shotgun (WGS) entry which is preliminary data.</text>
</comment>
<keyword evidence="11 14" id="KW-0255">Endonuclease</keyword>
<evidence type="ECO:0000256" key="13">
    <source>
        <dbReference type="ARBA" id="ARBA00023211"/>
    </source>
</evidence>
<comment type="catalytic activity">
    <reaction evidence="1 14 15 16">
        <text>Endonucleolytic cleavage to 5'-phosphomonoester.</text>
        <dbReference type="EC" id="3.1.26.4"/>
    </reaction>
</comment>
<dbReference type="GO" id="GO:0003723">
    <property type="term" value="F:RNA binding"/>
    <property type="evidence" value="ECO:0007669"/>
    <property type="project" value="UniProtKB-UniRule"/>
</dbReference>
<dbReference type="OrthoDB" id="9803420at2"/>
<dbReference type="GO" id="GO:0043137">
    <property type="term" value="P:DNA replication, removal of RNA primer"/>
    <property type="evidence" value="ECO:0007669"/>
    <property type="project" value="TreeGrafter"/>
</dbReference>
<sequence length="236" mass="24776">MASSILLDLDSPAGPDFRFEERGRKIHGGLVAGTDEAGRGPLAGPVVAAAVILDPARFPQGLDDSKKLTAAKREALFAEICETATVAVAAGSVRRIDATNILAASLWAMARAVAALPLRPSLVLADGRDAPPGLFQPCEPVIKGDRRSLSIAAASIVAKVTRDRLMVRLAECCPGYGFERHMGYGTKAHKEALAALGPSRHHRLSFAPCREAAEARSEASKEKAGHGPGLDPTFPV</sequence>
<reference evidence="19 20" key="1">
    <citation type="submission" date="2017-07" db="EMBL/GenBank/DDBJ databases">
        <title>Draft Genome Sequences of Select Purple Nonsulfur Bacteria.</title>
        <authorList>
            <person name="Lasarre B."/>
            <person name="Mckinlay J.B."/>
        </authorList>
    </citation>
    <scope>NUCLEOTIDE SEQUENCE [LARGE SCALE GENOMIC DNA]</scope>
    <source>
        <strain evidence="19 20">DSM 11290</strain>
    </source>
</reference>
<evidence type="ECO:0000313" key="20">
    <source>
        <dbReference type="Proteomes" id="UP000249299"/>
    </source>
</evidence>
<dbReference type="Gene3D" id="3.30.420.10">
    <property type="entry name" value="Ribonuclease H-like superfamily/Ribonuclease H"/>
    <property type="match status" value="1"/>
</dbReference>
<dbReference type="SUPFAM" id="SSF53098">
    <property type="entry name" value="Ribonuclease H-like"/>
    <property type="match status" value="1"/>
</dbReference>
<dbReference type="Pfam" id="PF01351">
    <property type="entry name" value="RNase_HII"/>
    <property type="match status" value="1"/>
</dbReference>
<dbReference type="GO" id="GO:0006298">
    <property type="term" value="P:mismatch repair"/>
    <property type="evidence" value="ECO:0007669"/>
    <property type="project" value="TreeGrafter"/>
</dbReference>
<feature type="binding site" evidence="14 15">
    <location>
        <position position="36"/>
    </location>
    <ligand>
        <name>a divalent metal cation</name>
        <dbReference type="ChEBI" id="CHEBI:60240"/>
    </ligand>
</feature>
<evidence type="ECO:0000256" key="4">
    <source>
        <dbReference type="ARBA" id="ARBA00004496"/>
    </source>
</evidence>
<feature type="binding site" evidence="14 15">
    <location>
        <position position="126"/>
    </location>
    <ligand>
        <name>a divalent metal cation</name>
        <dbReference type="ChEBI" id="CHEBI:60240"/>
    </ligand>
</feature>
<evidence type="ECO:0000256" key="17">
    <source>
        <dbReference type="SAM" id="MobiDB-lite"/>
    </source>
</evidence>
<dbReference type="AlphaFoldDB" id="A0A327JHT9"/>
<accession>A0A327JHT9</accession>
<evidence type="ECO:0000256" key="10">
    <source>
        <dbReference type="ARBA" id="ARBA00022723"/>
    </source>
</evidence>
<dbReference type="InterPro" id="IPR001352">
    <property type="entry name" value="RNase_HII/HIII"/>
</dbReference>
<keyword evidence="9 14" id="KW-0540">Nuclease</keyword>